<evidence type="ECO:0000313" key="4">
    <source>
        <dbReference type="Proteomes" id="UP001153737"/>
    </source>
</evidence>
<accession>A0A9P0DQL5</accession>
<dbReference type="EMBL" id="OU896722">
    <property type="protein sequence ID" value="CAH1154541.1"/>
    <property type="molecule type" value="Genomic_DNA"/>
</dbReference>
<name>A0A9P0DQL5_PHACE</name>
<feature type="region of interest" description="Disordered" evidence="1">
    <location>
        <begin position="35"/>
        <end position="60"/>
    </location>
</feature>
<evidence type="ECO:0000313" key="3">
    <source>
        <dbReference type="EMBL" id="CAH1154541.1"/>
    </source>
</evidence>
<keyword evidence="4" id="KW-1185">Reference proteome</keyword>
<evidence type="ECO:0000259" key="2">
    <source>
        <dbReference type="Pfam" id="PF16087"/>
    </source>
</evidence>
<organism evidence="3 4">
    <name type="scientific">Phaedon cochleariae</name>
    <name type="common">Mustard beetle</name>
    <dbReference type="NCBI Taxonomy" id="80249"/>
    <lineage>
        <taxon>Eukaryota</taxon>
        <taxon>Metazoa</taxon>
        <taxon>Ecdysozoa</taxon>
        <taxon>Arthropoda</taxon>
        <taxon>Hexapoda</taxon>
        <taxon>Insecta</taxon>
        <taxon>Pterygota</taxon>
        <taxon>Neoptera</taxon>
        <taxon>Endopterygota</taxon>
        <taxon>Coleoptera</taxon>
        <taxon>Polyphaga</taxon>
        <taxon>Cucujiformia</taxon>
        <taxon>Chrysomeloidea</taxon>
        <taxon>Chrysomelidae</taxon>
        <taxon>Chrysomelinae</taxon>
        <taxon>Chrysomelini</taxon>
        <taxon>Phaedon</taxon>
    </lineage>
</organism>
<dbReference type="Pfam" id="PF16087">
    <property type="entry name" value="DUF4817"/>
    <property type="match status" value="1"/>
</dbReference>
<reference evidence="3" key="2">
    <citation type="submission" date="2022-10" db="EMBL/GenBank/DDBJ databases">
        <authorList>
            <consortium name="ENA_rothamsted_submissions"/>
            <consortium name="culmorum"/>
            <person name="King R."/>
        </authorList>
    </citation>
    <scope>NUCLEOTIDE SEQUENCE</scope>
</reference>
<dbReference type="Proteomes" id="UP001153737">
    <property type="component" value="Chromosome 16"/>
</dbReference>
<proteinExistence type="predicted"/>
<dbReference type="AlphaFoldDB" id="A0A9P0DQL5"/>
<reference evidence="3" key="1">
    <citation type="submission" date="2022-01" db="EMBL/GenBank/DDBJ databases">
        <authorList>
            <person name="King R."/>
        </authorList>
    </citation>
    <scope>NUCLEOTIDE SEQUENCE</scope>
</reference>
<protein>
    <recommendedName>
        <fullName evidence="2">DUF4817 domain-containing protein</fullName>
    </recommendedName>
</protein>
<gene>
    <name evidence="3" type="ORF">PHAECO_LOCUS5256</name>
</gene>
<evidence type="ECO:0000256" key="1">
    <source>
        <dbReference type="SAM" id="MobiDB-lite"/>
    </source>
</evidence>
<dbReference type="InterPro" id="IPR032135">
    <property type="entry name" value="DUF4817"/>
</dbReference>
<sequence>MPYPMEQRRDILECYFSVNKNLADTLRKFMRSYPGRRLPRRSTGHQSSPPVNPENRSDIMEKSLNYTSSSVVDYSNMPLSCYHKFGEESKCRSPHSNKNFLTEIPAQLSPGEPNDLSMSKKVLGVDESMMNKTYAIEKKFQDERGFKDKE</sequence>
<feature type="domain" description="DUF4817" evidence="2">
    <location>
        <begin position="5"/>
        <end position="43"/>
    </location>
</feature>